<sequence length="454" mass="48675">MARCLPMALVAAMIVASGCTPNQPVVEKSTSTGKVPVRTVAVMQTEVRRTTTQPATVHAFYRAEMRAKASGYVKQIFVDIGDVVQAGAKLAEIDVPELNKERLVIESRIGRLKAEEERAQANLDLAQAGVRSAEAKREEAKSGLKRAEAALAAADAEYERTDDLVQRQSLQPRVLDEVRKRRDSQRANRDSVASSIDSAEAEVAVAQARRAAAEADLRVAQAETQIAQRQLEQADVLLDYAIVKAPFDGVITDRRVEPGELVRESSEVGTGAPLFVVSQTNRVRIHIPVPEGDAALVNRGDKVSLTFPSFASESPVEGTVTRLSGSLDPSTRTMLVEVEVDNADGKLIPGMFGQATIELSTQVAANTLPSRAVRFGEDGQAYVYVVGDDQKVSVATVQTGNDDGAQIEILSGVRAGQHVIDAHLKRFVDGEQVAVLAANSPPSPTRPGDLPDSI</sequence>
<dbReference type="Gene3D" id="1.10.287.470">
    <property type="entry name" value="Helix hairpin bin"/>
    <property type="match status" value="2"/>
</dbReference>
<dbReference type="NCBIfam" id="TIGR01730">
    <property type="entry name" value="RND_mfp"/>
    <property type="match status" value="1"/>
</dbReference>
<dbReference type="SUPFAM" id="SSF111369">
    <property type="entry name" value="HlyD-like secretion proteins"/>
    <property type="match status" value="2"/>
</dbReference>
<evidence type="ECO:0000259" key="4">
    <source>
        <dbReference type="Pfam" id="PF25967"/>
    </source>
</evidence>
<dbReference type="PANTHER" id="PTHR30469">
    <property type="entry name" value="MULTIDRUG RESISTANCE PROTEIN MDTA"/>
    <property type="match status" value="1"/>
</dbReference>
<dbReference type="PANTHER" id="PTHR30469:SF37">
    <property type="entry name" value="RAGD PROTEIN"/>
    <property type="match status" value="1"/>
</dbReference>
<feature type="domain" description="Multidrug resistance protein MdtA-like C-terminal permuted SH3" evidence="4">
    <location>
        <begin position="367"/>
        <end position="420"/>
    </location>
</feature>
<evidence type="ECO:0000256" key="2">
    <source>
        <dbReference type="SAM" id="Coils"/>
    </source>
</evidence>
<feature type="domain" description="CusB-like beta-barrel" evidence="3">
    <location>
        <begin position="285"/>
        <end position="358"/>
    </location>
</feature>
<dbReference type="Pfam" id="PF25954">
    <property type="entry name" value="Beta-barrel_RND_2"/>
    <property type="match status" value="1"/>
</dbReference>
<feature type="domain" description="CzcB-like barrel-sandwich hybrid" evidence="5">
    <location>
        <begin position="65"/>
        <end position="268"/>
    </location>
</feature>
<evidence type="ECO:0000256" key="1">
    <source>
        <dbReference type="ARBA" id="ARBA00009477"/>
    </source>
</evidence>
<organism evidence="6 7">
    <name type="scientific">Roseiconus nitratireducens</name>
    <dbReference type="NCBI Taxonomy" id="2605748"/>
    <lineage>
        <taxon>Bacteria</taxon>
        <taxon>Pseudomonadati</taxon>
        <taxon>Planctomycetota</taxon>
        <taxon>Planctomycetia</taxon>
        <taxon>Pirellulales</taxon>
        <taxon>Pirellulaceae</taxon>
        <taxon>Roseiconus</taxon>
    </lineage>
</organism>
<dbReference type="InterPro" id="IPR006143">
    <property type="entry name" value="RND_pump_MFP"/>
</dbReference>
<dbReference type="Pfam" id="PF25973">
    <property type="entry name" value="BSH_CzcB"/>
    <property type="match status" value="1"/>
</dbReference>
<dbReference type="Gene3D" id="2.40.30.170">
    <property type="match status" value="1"/>
</dbReference>
<dbReference type="GO" id="GO:1990281">
    <property type="term" value="C:efflux pump complex"/>
    <property type="evidence" value="ECO:0007669"/>
    <property type="project" value="TreeGrafter"/>
</dbReference>
<dbReference type="Proteomes" id="UP000324479">
    <property type="component" value="Unassembled WGS sequence"/>
</dbReference>
<dbReference type="EMBL" id="VWOX01000001">
    <property type="protein sequence ID" value="KAA5547362.1"/>
    <property type="molecule type" value="Genomic_DNA"/>
</dbReference>
<protein>
    <submittedName>
        <fullName evidence="6">Efflux RND transporter periplasmic adaptor subunit</fullName>
    </submittedName>
</protein>
<evidence type="ECO:0000259" key="5">
    <source>
        <dbReference type="Pfam" id="PF25973"/>
    </source>
</evidence>
<dbReference type="PROSITE" id="PS51257">
    <property type="entry name" value="PROKAR_LIPOPROTEIN"/>
    <property type="match status" value="1"/>
</dbReference>
<dbReference type="InterPro" id="IPR058627">
    <property type="entry name" value="MdtA-like_C"/>
</dbReference>
<accession>A0A5M6DM78</accession>
<evidence type="ECO:0000313" key="7">
    <source>
        <dbReference type="Proteomes" id="UP000324479"/>
    </source>
</evidence>
<feature type="coiled-coil region" evidence="2">
    <location>
        <begin position="116"/>
        <end position="164"/>
    </location>
</feature>
<reference evidence="6 7" key="1">
    <citation type="submission" date="2019-08" db="EMBL/GenBank/DDBJ databases">
        <authorList>
            <person name="Dhanesh K."/>
            <person name="Kumar G."/>
            <person name="Sasikala C."/>
            <person name="Venkata Ramana C."/>
        </authorList>
    </citation>
    <scope>NUCLEOTIDE SEQUENCE [LARGE SCALE GENOMIC DNA]</scope>
    <source>
        <strain evidence="6 7">JC645</strain>
    </source>
</reference>
<evidence type="ECO:0000259" key="3">
    <source>
        <dbReference type="Pfam" id="PF25954"/>
    </source>
</evidence>
<evidence type="ECO:0000313" key="6">
    <source>
        <dbReference type="EMBL" id="KAA5547362.1"/>
    </source>
</evidence>
<dbReference type="InterPro" id="IPR058647">
    <property type="entry name" value="BSH_CzcB-like"/>
</dbReference>
<feature type="coiled-coil region" evidence="2">
    <location>
        <begin position="196"/>
        <end position="232"/>
    </location>
</feature>
<dbReference type="Gene3D" id="2.40.420.20">
    <property type="match status" value="1"/>
</dbReference>
<name>A0A5M6DM78_9BACT</name>
<dbReference type="GO" id="GO:0015562">
    <property type="term" value="F:efflux transmembrane transporter activity"/>
    <property type="evidence" value="ECO:0007669"/>
    <property type="project" value="TreeGrafter"/>
</dbReference>
<dbReference type="Pfam" id="PF25967">
    <property type="entry name" value="RND-MFP_C"/>
    <property type="match status" value="1"/>
</dbReference>
<proteinExistence type="inferred from homology"/>
<keyword evidence="2" id="KW-0175">Coiled coil</keyword>
<keyword evidence="7" id="KW-1185">Reference proteome</keyword>
<dbReference type="FunFam" id="2.40.30.170:FF:000010">
    <property type="entry name" value="Efflux RND transporter periplasmic adaptor subunit"/>
    <property type="match status" value="1"/>
</dbReference>
<dbReference type="Gene3D" id="2.40.50.100">
    <property type="match status" value="2"/>
</dbReference>
<comment type="caution">
    <text evidence="6">The sequence shown here is derived from an EMBL/GenBank/DDBJ whole genome shotgun (WGS) entry which is preliminary data.</text>
</comment>
<dbReference type="AlphaFoldDB" id="A0A5M6DM78"/>
<dbReference type="InterPro" id="IPR058792">
    <property type="entry name" value="Beta-barrel_RND_2"/>
</dbReference>
<comment type="similarity">
    <text evidence="1">Belongs to the membrane fusion protein (MFP) (TC 8.A.1) family.</text>
</comment>
<gene>
    <name evidence="6" type="ORF">FYK55_02050</name>
</gene>